<keyword evidence="1" id="KW-0732">Signal</keyword>
<proteinExistence type="predicted"/>
<reference evidence="2" key="1">
    <citation type="submission" date="2022-11" db="EMBL/GenBank/DDBJ databases">
        <title>Biodiversity and phylogenetic relationships of bacteria.</title>
        <authorList>
            <person name="Machado R.A.R."/>
            <person name="Bhat A."/>
            <person name="Loulou A."/>
            <person name="Kallel S."/>
        </authorList>
    </citation>
    <scope>NUCLEOTIDE SEQUENCE</scope>
    <source>
        <strain evidence="2">K-TC2</strain>
    </source>
</reference>
<evidence type="ECO:0008006" key="4">
    <source>
        <dbReference type="Google" id="ProtNLM"/>
    </source>
</evidence>
<dbReference type="Proteomes" id="UP001144805">
    <property type="component" value="Unassembled WGS sequence"/>
</dbReference>
<accession>A0A9X3E4U4</accession>
<protein>
    <recommendedName>
        <fullName evidence="4">Secreted protein</fullName>
    </recommendedName>
</protein>
<sequence length="103" mass="12117">MLKQTMIAAATTLVLATGSLAVSTGSALAWHRGEPHHGRHDDRWDRRGWDNGPRGHHGWGRPHRVCRPVVRDRKVWRHHRWEWRRVVVGQRCFWTRGGGPRHW</sequence>
<dbReference type="EMBL" id="JAPKNK010000004">
    <property type="protein sequence ID" value="MCX5569728.1"/>
    <property type="molecule type" value="Genomic_DNA"/>
</dbReference>
<evidence type="ECO:0000256" key="1">
    <source>
        <dbReference type="SAM" id="SignalP"/>
    </source>
</evidence>
<gene>
    <name evidence="2" type="ORF">OSH07_11045</name>
</gene>
<organism evidence="2 3">
    <name type="scientific">Kaistia nematophila</name>
    <dbReference type="NCBI Taxonomy" id="2994654"/>
    <lineage>
        <taxon>Bacteria</taxon>
        <taxon>Pseudomonadati</taxon>
        <taxon>Pseudomonadota</taxon>
        <taxon>Alphaproteobacteria</taxon>
        <taxon>Hyphomicrobiales</taxon>
        <taxon>Kaistiaceae</taxon>
        <taxon>Kaistia</taxon>
    </lineage>
</organism>
<name>A0A9X3E4U4_9HYPH</name>
<feature type="signal peptide" evidence="1">
    <location>
        <begin position="1"/>
        <end position="21"/>
    </location>
</feature>
<comment type="caution">
    <text evidence="2">The sequence shown here is derived from an EMBL/GenBank/DDBJ whole genome shotgun (WGS) entry which is preliminary data.</text>
</comment>
<dbReference type="RefSeq" id="WP_266338702.1">
    <property type="nucleotide sequence ID" value="NZ_JAPKNK010000004.1"/>
</dbReference>
<dbReference type="AlphaFoldDB" id="A0A9X3E4U4"/>
<feature type="chain" id="PRO_5040998030" description="Secreted protein" evidence="1">
    <location>
        <begin position="22"/>
        <end position="103"/>
    </location>
</feature>
<evidence type="ECO:0000313" key="2">
    <source>
        <dbReference type="EMBL" id="MCX5569728.1"/>
    </source>
</evidence>
<evidence type="ECO:0000313" key="3">
    <source>
        <dbReference type="Proteomes" id="UP001144805"/>
    </source>
</evidence>
<keyword evidence="3" id="KW-1185">Reference proteome</keyword>